<dbReference type="GeneID" id="85476347"/>
<protein>
    <submittedName>
        <fullName evidence="1">Uncharacterized protein</fullName>
    </submittedName>
</protein>
<dbReference type="AlphaFoldDB" id="A0AAJ0EAW5"/>
<dbReference type="EMBL" id="JAHMHQ010000031">
    <property type="protein sequence ID" value="KAK1623118.1"/>
    <property type="molecule type" value="Genomic_DNA"/>
</dbReference>
<accession>A0AAJ0EAW5</accession>
<keyword evidence="2" id="KW-1185">Reference proteome</keyword>
<comment type="caution">
    <text evidence="1">The sequence shown here is derived from an EMBL/GenBank/DDBJ whole genome shotgun (WGS) entry which is preliminary data.</text>
</comment>
<reference evidence="1" key="1">
    <citation type="submission" date="2021-06" db="EMBL/GenBank/DDBJ databases">
        <title>Comparative genomics, transcriptomics and evolutionary studies reveal genomic signatures of adaptation to plant cell wall in hemibiotrophic fungi.</title>
        <authorList>
            <consortium name="DOE Joint Genome Institute"/>
            <person name="Baroncelli R."/>
            <person name="Diaz J.F."/>
            <person name="Benocci T."/>
            <person name="Peng M."/>
            <person name="Battaglia E."/>
            <person name="Haridas S."/>
            <person name="Andreopoulos W."/>
            <person name="Labutti K."/>
            <person name="Pangilinan J."/>
            <person name="Floch G.L."/>
            <person name="Makela M.R."/>
            <person name="Henrissat B."/>
            <person name="Grigoriev I.V."/>
            <person name="Crouch J.A."/>
            <person name="De Vries R.P."/>
            <person name="Sukno S.A."/>
            <person name="Thon M.R."/>
        </authorList>
    </citation>
    <scope>NUCLEOTIDE SEQUENCE</scope>
    <source>
        <strain evidence="1">CBS 102054</strain>
    </source>
</reference>
<dbReference type="Proteomes" id="UP001243989">
    <property type="component" value="Unassembled WGS sequence"/>
</dbReference>
<sequence>MTPLFRADQVGSLIRPAFLLEERGSLGFYDSKLSEDQAAATSASIKYAVQKQIKLGIRPITSG</sequence>
<gene>
    <name evidence="1" type="ORF">BDP81DRAFT_440223</name>
</gene>
<evidence type="ECO:0000313" key="2">
    <source>
        <dbReference type="Proteomes" id="UP001243989"/>
    </source>
</evidence>
<dbReference type="Gene3D" id="3.20.20.210">
    <property type="match status" value="1"/>
</dbReference>
<evidence type="ECO:0000313" key="1">
    <source>
        <dbReference type="EMBL" id="KAK1623118.1"/>
    </source>
</evidence>
<dbReference type="RefSeq" id="XP_060439113.1">
    <property type="nucleotide sequence ID" value="XM_060591485.1"/>
</dbReference>
<name>A0AAJ0EAW5_9PEZI</name>
<dbReference type="InterPro" id="IPR038071">
    <property type="entry name" value="UROD/MetE-like_sf"/>
</dbReference>
<proteinExistence type="predicted"/>
<organism evidence="1 2">
    <name type="scientific">Colletotrichum phormii</name>
    <dbReference type="NCBI Taxonomy" id="359342"/>
    <lineage>
        <taxon>Eukaryota</taxon>
        <taxon>Fungi</taxon>
        <taxon>Dikarya</taxon>
        <taxon>Ascomycota</taxon>
        <taxon>Pezizomycotina</taxon>
        <taxon>Sordariomycetes</taxon>
        <taxon>Hypocreomycetidae</taxon>
        <taxon>Glomerellales</taxon>
        <taxon>Glomerellaceae</taxon>
        <taxon>Colletotrichum</taxon>
        <taxon>Colletotrichum acutatum species complex</taxon>
    </lineage>
</organism>